<dbReference type="STRING" id="864069.MicloDRAFT_00064790"/>
<dbReference type="PATRIC" id="fig|864069.3.peg.6933"/>
<dbReference type="AlphaFoldDB" id="I4YP60"/>
<dbReference type="RefSeq" id="WP_009494233.1">
    <property type="nucleotide sequence ID" value="NZ_CP141048.1"/>
</dbReference>
<organism evidence="1 2">
    <name type="scientific">Microvirga lotononidis</name>
    <dbReference type="NCBI Taxonomy" id="864069"/>
    <lineage>
        <taxon>Bacteria</taxon>
        <taxon>Pseudomonadati</taxon>
        <taxon>Pseudomonadota</taxon>
        <taxon>Alphaproteobacteria</taxon>
        <taxon>Hyphomicrobiales</taxon>
        <taxon>Methylobacteriaceae</taxon>
        <taxon>Microvirga</taxon>
    </lineage>
</organism>
<keyword evidence="2" id="KW-1185">Reference proteome</keyword>
<evidence type="ECO:0000313" key="2">
    <source>
        <dbReference type="Proteomes" id="UP000003947"/>
    </source>
</evidence>
<reference evidence="1 2" key="1">
    <citation type="submission" date="2012-02" db="EMBL/GenBank/DDBJ databases">
        <title>Improved High-Quality Draft sequence of Microvirga sp. WSM3557.</title>
        <authorList>
            <consortium name="US DOE Joint Genome Institute"/>
            <person name="Lucas S."/>
            <person name="Han J."/>
            <person name="Lapidus A."/>
            <person name="Cheng J.-F."/>
            <person name="Goodwin L."/>
            <person name="Pitluck S."/>
            <person name="Peters L."/>
            <person name="Zhang X."/>
            <person name="Detter J.C."/>
            <person name="Han C."/>
            <person name="Tapia R."/>
            <person name="Land M."/>
            <person name="Hauser L."/>
            <person name="Kyrpides N."/>
            <person name="Ivanova N."/>
            <person name="Pagani I."/>
            <person name="Brau L."/>
            <person name="Yates R."/>
            <person name="O'Hara G."/>
            <person name="Rui T."/>
            <person name="Howieson J."/>
            <person name="Reeve W."/>
            <person name="Woyke T."/>
        </authorList>
    </citation>
    <scope>NUCLEOTIDE SEQUENCE [LARGE SCALE GENOMIC DNA]</scope>
    <source>
        <strain evidence="1 2">WSM3557</strain>
    </source>
</reference>
<accession>I4YP60</accession>
<evidence type="ECO:0000313" key="1">
    <source>
        <dbReference type="EMBL" id="EIM25752.1"/>
    </source>
</evidence>
<dbReference type="HOGENOM" id="CLU_2070415_0_0_5"/>
<dbReference type="Proteomes" id="UP000003947">
    <property type="component" value="Unassembled WGS sequence"/>
</dbReference>
<gene>
    <name evidence="1" type="ORF">MicloDRAFT_00064790</name>
</gene>
<sequence>MSGGNPFGSTDQRGRDITDLKRKVKEIGSLEERVAALEATPSIFLGSVSLAVSPATSTVKADANVTASSTILPVASDAGGWSIDAGITGITPAAGSFTVAHSASTLTRTFSYVVVNPA</sequence>
<protein>
    <submittedName>
        <fullName evidence="1">Uncharacterized protein</fullName>
    </submittedName>
</protein>
<name>I4YP60_9HYPH</name>
<dbReference type="EMBL" id="JH660647">
    <property type="protein sequence ID" value="EIM25752.1"/>
    <property type="molecule type" value="Genomic_DNA"/>
</dbReference>
<proteinExistence type="predicted"/>